<dbReference type="Pfam" id="PF05272">
    <property type="entry name" value="VapE-like_dom"/>
    <property type="match status" value="1"/>
</dbReference>
<dbReference type="SUPFAM" id="SSF52540">
    <property type="entry name" value="P-loop containing nucleoside triphosphate hydrolases"/>
    <property type="match status" value="1"/>
</dbReference>
<comment type="caution">
    <text evidence="2">The sequence shown here is derived from an EMBL/GenBank/DDBJ whole genome shotgun (WGS) entry which is preliminary data.</text>
</comment>
<dbReference type="InterPro" id="IPR027417">
    <property type="entry name" value="P-loop_NTPase"/>
</dbReference>
<name>A0ABU3R7U1_9BACL</name>
<organism evidence="2 3">
    <name type="scientific">Paenibacillus violae</name>
    <dbReference type="NCBI Taxonomy" id="3077234"/>
    <lineage>
        <taxon>Bacteria</taxon>
        <taxon>Bacillati</taxon>
        <taxon>Bacillota</taxon>
        <taxon>Bacilli</taxon>
        <taxon>Bacillales</taxon>
        <taxon>Paenibacillaceae</taxon>
        <taxon>Paenibacillus</taxon>
    </lineage>
</organism>
<evidence type="ECO:0000313" key="3">
    <source>
        <dbReference type="Proteomes" id="UP001260980"/>
    </source>
</evidence>
<evidence type="ECO:0000313" key="2">
    <source>
        <dbReference type="EMBL" id="MDU0200148.1"/>
    </source>
</evidence>
<dbReference type="CDD" id="cd00267">
    <property type="entry name" value="ABC_ATPase"/>
    <property type="match status" value="1"/>
</dbReference>
<dbReference type="PANTHER" id="PTHR34985">
    <property type="entry name" value="SLR0554 PROTEIN"/>
    <property type="match status" value="1"/>
</dbReference>
<sequence>MLNISYGRNRGDKNWKPKYGVEWTEFVKELRNVRRTAETMREYDAMDNDARSDIKDGPSFVGGEVNGGRRLRESVSSRCLITLDADHVENADDFIFDVELNLDGYAYYIYSTHSHRAKKAKFRLVLPIDREASPDEYAAACRKLADDIGMHYFDKTTFQVHRLMYFPSCSKDAKPVGIEGEGDPLSLDGILGRYDDWRDASTWPRAADEKTYRESSKKMEDPREKEGLIGEFCRQYSITQAIAEFLPEVYEETAYSDRFTYIGASSSAGLIVYDDDTFAYSQHESDPANGRGLNAFDLVRIHLFGEQDQDAKAFTNHTKLPSFQAMQEYASKIPGIKSSMLSSRLSAAEDFKDDEAEIDDDAWLSELDTDPKNPMIIKPTAGNVELILSHGAFKGVLAYDEFANVEVIRGDLPWRKRLKTIDSCEPWLSADDDRRDHWVNKVFNIDKANMIKKAFTEVTRSNAFNPVKDFVESAIWDGLERAETIFIRYLGADDTHYVRQATRKILLAAVTRVYKPGTKFDQMLVLVGPQGAGKSSLLARLGGKWFSDGVRNFDSKEAGEHLQRGWIFEIGELSAMKKSEVEEVKAFISKTEDRYRQAYDRQVSEFPRKGVFFGTTNTADFLQDKTGNRRFWPIDVNPEAAEAQHWEEFDEHEVSQVWAEVLEWYKSGEGLMLDAKAKEEAEANQEEHMEEDPREGVLHAWLNSIDEDTGKLRDVVCAVQVWQKCFGNYGNAIKPWEAKDVSALLQRAPGWKKQKARRVLPEYGKQTVFKRTLTYDELLD</sequence>
<dbReference type="Proteomes" id="UP001260980">
    <property type="component" value="Unassembled WGS sequence"/>
</dbReference>
<dbReference type="PANTHER" id="PTHR34985:SF1">
    <property type="entry name" value="SLR0554 PROTEIN"/>
    <property type="match status" value="1"/>
</dbReference>
<keyword evidence="3" id="KW-1185">Reference proteome</keyword>
<protein>
    <submittedName>
        <fullName evidence="2">Virulence-associated E family protein</fullName>
    </submittedName>
</protein>
<dbReference type="InterPro" id="IPR007936">
    <property type="entry name" value="VapE-like_dom"/>
</dbReference>
<dbReference type="EMBL" id="JAWCUD010000001">
    <property type="protein sequence ID" value="MDU0200148.1"/>
    <property type="molecule type" value="Genomic_DNA"/>
</dbReference>
<evidence type="ECO:0000259" key="1">
    <source>
        <dbReference type="Pfam" id="PF05272"/>
    </source>
</evidence>
<dbReference type="RefSeq" id="WP_315949506.1">
    <property type="nucleotide sequence ID" value="NZ_JAWCUD010000001.1"/>
</dbReference>
<reference evidence="2 3" key="1">
    <citation type="submission" date="2023-10" db="EMBL/GenBank/DDBJ databases">
        <title>Paenibacillus strain PFR10 Genome sequencing and assembly.</title>
        <authorList>
            <person name="Kim I."/>
        </authorList>
    </citation>
    <scope>NUCLEOTIDE SEQUENCE [LARGE SCALE GENOMIC DNA]</scope>
    <source>
        <strain evidence="2 3">PFR10</strain>
    </source>
</reference>
<feature type="domain" description="Virulence-associated protein E-like" evidence="1">
    <location>
        <begin position="472"/>
        <end position="689"/>
    </location>
</feature>
<proteinExistence type="predicted"/>
<accession>A0ABU3R7U1</accession>
<gene>
    <name evidence="2" type="ORF">RQP52_03550</name>
</gene>